<name>A0A3P7PYN3_9FIRM</name>
<dbReference type="RefSeq" id="WP_125137421.1">
    <property type="nucleotide sequence ID" value="NZ_LR130778.1"/>
</dbReference>
<dbReference type="InterPro" id="IPR006674">
    <property type="entry name" value="HD_domain"/>
</dbReference>
<keyword evidence="1 3" id="KW-0378">Hydrolase</keyword>
<feature type="domain" description="HD" evidence="2">
    <location>
        <begin position="160"/>
        <end position="280"/>
    </location>
</feature>
<dbReference type="CDD" id="cd04492">
    <property type="entry name" value="YhaM_OBF_like"/>
    <property type="match status" value="1"/>
</dbReference>
<keyword evidence="4" id="KW-1185">Reference proteome</keyword>
<dbReference type="EMBL" id="LR130778">
    <property type="protein sequence ID" value="VDN48261.1"/>
    <property type="molecule type" value="Genomic_DNA"/>
</dbReference>
<protein>
    <submittedName>
        <fullName evidence="3">Hydrolase</fullName>
    </submittedName>
</protein>
<gene>
    <name evidence="3" type="ORF">PATL70BA_2367</name>
</gene>
<evidence type="ECO:0000313" key="3">
    <source>
        <dbReference type="EMBL" id="VDN48261.1"/>
    </source>
</evidence>
<dbReference type="SUPFAM" id="SSF109604">
    <property type="entry name" value="HD-domain/PDEase-like"/>
    <property type="match status" value="1"/>
</dbReference>
<dbReference type="Proteomes" id="UP000279029">
    <property type="component" value="Chromosome"/>
</dbReference>
<dbReference type="Pfam" id="PF01966">
    <property type="entry name" value="HD"/>
    <property type="match status" value="1"/>
</dbReference>
<proteinExistence type="predicted"/>
<accession>A0A3P7PYN3</accession>
<dbReference type="InterPro" id="IPR050798">
    <property type="entry name" value="YhaM_exoribonuc/phosphodiest"/>
</dbReference>
<dbReference type="PANTHER" id="PTHR37294:SF1">
    <property type="entry name" value="3'-5' EXORIBONUCLEASE YHAM"/>
    <property type="match status" value="1"/>
</dbReference>
<organism evidence="3 4">
    <name type="scientific">Petrocella atlantisensis</name>
    <dbReference type="NCBI Taxonomy" id="2173034"/>
    <lineage>
        <taxon>Bacteria</taxon>
        <taxon>Bacillati</taxon>
        <taxon>Bacillota</taxon>
        <taxon>Clostridia</taxon>
        <taxon>Lachnospirales</taxon>
        <taxon>Vallitaleaceae</taxon>
        <taxon>Petrocella</taxon>
    </lineage>
</organism>
<reference evidence="3 4" key="1">
    <citation type="submission" date="2018-09" db="EMBL/GenBank/DDBJ databases">
        <authorList>
            <person name="Postec A."/>
        </authorList>
    </citation>
    <scope>NUCLEOTIDE SEQUENCE [LARGE SCALE GENOMIC DNA]</scope>
    <source>
        <strain evidence="3">70B-A</strain>
    </source>
</reference>
<evidence type="ECO:0000259" key="2">
    <source>
        <dbReference type="PROSITE" id="PS51831"/>
    </source>
</evidence>
<evidence type="ECO:0000256" key="1">
    <source>
        <dbReference type="ARBA" id="ARBA00022801"/>
    </source>
</evidence>
<dbReference type="GO" id="GO:0016787">
    <property type="term" value="F:hydrolase activity"/>
    <property type="evidence" value="ECO:0007669"/>
    <property type="project" value="UniProtKB-KW"/>
</dbReference>
<dbReference type="KEGG" id="cbar:PATL70BA_2367"/>
<dbReference type="PANTHER" id="PTHR37294">
    <property type="entry name" value="3'-5' EXORIBONUCLEASE YHAM"/>
    <property type="match status" value="1"/>
</dbReference>
<dbReference type="AlphaFoldDB" id="A0A3P7PYN3"/>
<dbReference type="OrthoDB" id="9778453at2"/>
<dbReference type="CDD" id="cd00077">
    <property type="entry name" value="HDc"/>
    <property type="match status" value="1"/>
</dbReference>
<dbReference type="Gene3D" id="1.10.3210.10">
    <property type="entry name" value="Hypothetical protein af1432"/>
    <property type="match status" value="1"/>
</dbReference>
<dbReference type="GO" id="GO:0031125">
    <property type="term" value="P:rRNA 3'-end processing"/>
    <property type="evidence" value="ECO:0007669"/>
    <property type="project" value="TreeGrafter"/>
</dbReference>
<dbReference type="InterPro" id="IPR003607">
    <property type="entry name" value="HD/PDEase_dom"/>
</dbReference>
<evidence type="ECO:0000313" key="4">
    <source>
        <dbReference type="Proteomes" id="UP000279029"/>
    </source>
</evidence>
<sequence>MRYLADVNEGDQIVDIYLCAEKQVLKTRAGKSYYSVRLQDKTGVGDGKIWDLNDGINSFGTGDYIKVDATVVSFQGSIQYNIKRVRVAQEGEYDPKDYIPATEYNVEEMYKEFVGYIEDMDDPWLKQLATNFFVEDKAFAKSFKAHTAAKTVHHAYMGGLLEHTLYMLRLCDFMTKQYPVLNKSILFSGCMFHDIGKLKELSEFPIIEYTDEGQLIGHIIIGIEWLSKKIDEIPKFPPTLANLLKHMIIAHHGELEYGSPKKPELIEAIALHYIDNMDAKMKTFTTLMNASSEQDDWLGYQRMFESNLRRTRY</sequence>
<dbReference type="PROSITE" id="PS51831">
    <property type="entry name" value="HD"/>
    <property type="match status" value="1"/>
</dbReference>